<proteinExistence type="inferred from homology"/>
<dbReference type="EMBL" id="VMNI01000018">
    <property type="protein sequence ID" value="TVO73382.1"/>
    <property type="molecule type" value="Genomic_DNA"/>
</dbReference>
<keyword evidence="4 7" id="KW-0812">Transmembrane</keyword>
<dbReference type="Proteomes" id="UP000318349">
    <property type="component" value="Unassembled WGS sequence"/>
</dbReference>
<dbReference type="RefSeq" id="WP_144180025.1">
    <property type="nucleotide sequence ID" value="NZ_VMNK01000015.1"/>
</dbReference>
<feature type="transmembrane region" description="Helical" evidence="7">
    <location>
        <begin position="27"/>
        <end position="47"/>
    </location>
</feature>
<accession>A0A558CNY6</accession>
<dbReference type="PANTHER" id="PTHR33884">
    <property type="entry name" value="UPF0410 PROTEIN YMGE"/>
    <property type="match status" value="1"/>
</dbReference>
<keyword evidence="5 7" id="KW-1133">Transmembrane helix</keyword>
<dbReference type="InterPro" id="IPR007341">
    <property type="entry name" value="Transgly_assoc"/>
</dbReference>
<keyword evidence="6 7" id="KW-0472">Membrane</keyword>
<evidence type="ECO:0000313" key="11">
    <source>
        <dbReference type="Proteomes" id="UP000319502"/>
    </source>
</evidence>
<feature type="transmembrane region" description="Helical" evidence="7">
    <location>
        <begin position="59"/>
        <end position="78"/>
    </location>
</feature>
<comment type="similarity">
    <text evidence="2">Belongs to the UPF0410 family.</text>
</comment>
<name>A0A558CNY6_9RHOO</name>
<organism evidence="8 11">
    <name type="scientific">Denitromonas halophila</name>
    <dbReference type="NCBI Taxonomy" id="1629404"/>
    <lineage>
        <taxon>Bacteria</taxon>
        <taxon>Pseudomonadati</taxon>
        <taxon>Pseudomonadota</taxon>
        <taxon>Betaproteobacteria</taxon>
        <taxon>Rhodocyclales</taxon>
        <taxon>Zoogloeaceae</taxon>
        <taxon>Denitromonas</taxon>
    </lineage>
</organism>
<evidence type="ECO:0000313" key="8">
    <source>
        <dbReference type="EMBL" id="TVO53055.1"/>
    </source>
</evidence>
<evidence type="ECO:0000256" key="2">
    <source>
        <dbReference type="ARBA" id="ARBA00011006"/>
    </source>
</evidence>
<evidence type="ECO:0000256" key="3">
    <source>
        <dbReference type="ARBA" id="ARBA00022475"/>
    </source>
</evidence>
<evidence type="ECO:0000256" key="1">
    <source>
        <dbReference type="ARBA" id="ARBA00004651"/>
    </source>
</evidence>
<dbReference type="OrthoDB" id="9811343at2"/>
<sequence>MGILWTILIGLLVGVVAKFIHPGKENLGLVMTALLGIAGSMVASFGGQVLGIYRAGQGAGFLGALIGAVLILFIYTRIKR</sequence>
<dbReference type="GO" id="GO:0005886">
    <property type="term" value="C:plasma membrane"/>
    <property type="evidence" value="ECO:0007669"/>
    <property type="project" value="UniProtKB-SubCell"/>
</dbReference>
<evidence type="ECO:0000256" key="4">
    <source>
        <dbReference type="ARBA" id="ARBA00022692"/>
    </source>
</evidence>
<gene>
    <name evidence="9" type="ORF">FHP89_17050</name>
    <name evidence="8" type="ORF">FHP91_14705</name>
</gene>
<comment type="caution">
    <text evidence="8">The sequence shown here is derived from an EMBL/GenBank/DDBJ whole genome shotgun (WGS) entry which is preliminary data.</text>
</comment>
<dbReference type="Proteomes" id="UP000319502">
    <property type="component" value="Unassembled WGS sequence"/>
</dbReference>
<evidence type="ECO:0000256" key="7">
    <source>
        <dbReference type="SAM" id="Phobius"/>
    </source>
</evidence>
<protein>
    <submittedName>
        <fullName evidence="8">GlsB/YeaQ/YmgE family stress response membrane protein</fullName>
    </submittedName>
</protein>
<keyword evidence="3" id="KW-1003">Cell membrane</keyword>
<dbReference type="AlphaFoldDB" id="A0A558CNY6"/>
<reference evidence="10 11" key="1">
    <citation type="submission" date="2019-07" db="EMBL/GenBank/DDBJ databases">
        <title>The pathways for chlorine oxyanion respiration interact through the shared metabolite chlorate.</title>
        <authorList>
            <person name="Barnum T.P."/>
            <person name="Cheng Y."/>
            <person name="Hill K.A."/>
            <person name="Lucas L.N."/>
            <person name="Carlson H.K."/>
            <person name="Coates J.D."/>
        </authorList>
    </citation>
    <scope>NUCLEOTIDE SEQUENCE [LARGE SCALE GENOMIC DNA]</scope>
    <source>
        <strain evidence="9 10">SFB-1</strain>
        <strain evidence="8 11">SFB-3</strain>
    </source>
</reference>
<evidence type="ECO:0000313" key="10">
    <source>
        <dbReference type="Proteomes" id="UP000318349"/>
    </source>
</evidence>
<evidence type="ECO:0000313" key="9">
    <source>
        <dbReference type="EMBL" id="TVO73382.1"/>
    </source>
</evidence>
<dbReference type="PANTHER" id="PTHR33884:SF7">
    <property type="entry name" value="BSL8023 PROTEIN"/>
    <property type="match status" value="1"/>
</dbReference>
<dbReference type="Pfam" id="PF04226">
    <property type="entry name" value="Transgly_assoc"/>
    <property type="match status" value="1"/>
</dbReference>
<evidence type="ECO:0000256" key="6">
    <source>
        <dbReference type="ARBA" id="ARBA00023136"/>
    </source>
</evidence>
<comment type="subcellular location">
    <subcellularLocation>
        <location evidence="1">Cell membrane</location>
        <topology evidence="1">Multi-pass membrane protein</topology>
    </subcellularLocation>
</comment>
<keyword evidence="11" id="KW-1185">Reference proteome</keyword>
<evidence type="ECO:0000256" key="5">
    <source>
        <dbReference type="ARBA" id="ARBA00022989"/>
    </source>
</evidence>
<dbReference type="EMBL" id="VMNK01000015">
    <property type="protein sequence ID" value="TVO53055.1"/>
    <property type="molecule type" value="Genomic_DNA"/>
</dbReference>